<protein>
    <submittedName>
        <fullName evidence="1">Uncharacterized protein</fullName>
    </submittedName>
</protein>
<keyword evidence="2" id="KW-1185">Reference proteome</keyword>
<dbReference type="EMBL" id="REFH01000009">
    <property type="protein sequence ID" value="RMA75898.1"/>
    <property type="molecule type" value="Genomic_DNA"/>
</dbReference>
<sequence>MSTITIEVDDQHITFVKTLLEHLKGVKNVTVQEKNNEYNFELVKSVHEGREEYYRGDCTTISPEDLWK</sequence>
<dbReference type="OrthoDB" id="827255at2"/>
<evidence type="ECO:0000313" key="2">
    <source>
        <dbReference type="Proteomes" id="UP000280368"/>
    </source>
</evidence>
<gene>
    <name evidence="1" type="ORF">BC961_1599</name>
</gene>
<proteinExistence type="predicted"/>
<reference evidence="1 2" key="1">
    <citation type="submission" date="2018-10" db="EMBL/GenBank/DDBJ databases">
        <title>Genomic Encyclopedia of Archaeal and Bacterial Type Strains, Phase II (KMG-II): from individual species to whole genera.</title>
        <authorList>
            <person name="Goeker M."/>
        </authorList>
    </citation>
    <scope>NUCLEOTIDE SEQUENCE [LARGE SCALE GENOMIC DNA]</scope>
    <source>
        <strain evidence="1 2">DSM 19727</strain>
    </source>
</reference>
<organism evidence="1 2">
    <name type="scientific">Flavobacterium weaverense</name>
    <dbReference type="NCBI Taxonomy" id="271156"/>
    <lineage>
        <taxon>Bacteria</taxon>
        <taxon>Pseudomonadati</taxon>
        <taxon>Bacteroidota</taxon>
        <taxon>Flavobacteriia</taxon>
        <taxon>Flavobacteriales</taxon>
        <taxon>Flavobacteriaceae</taxon>
        <taxon>Flavobacterium</taxon>
    </lineage>
</organism>
<accession>A0A3L9ZZE0</accession>
<dbReference type="AlphaFoldDB" id="A0A3L9ZZE0"/>
<dbReference type="Proteomes" id="UP000280368">
    <property type="component" value="Unassembled WGS sequence"/>
</dbReference>
<dbReference type="InterPro" id="IPR020271">
    <property type="entry name" value="Uncharacterised_MJ1172"/>
</dbReference>
<evidence type="ECO:0000313" key="1">
    <source>
        <dbReference type="EMBL" id="RMA75898.1"/>
    </source>
</evidence>
<name>A0A3L9ZZE0_9FLAO</name>
<dbReference type="RefSeq" id="WP_121925276.1">
    <property type="nucleotide sequence ID" value="NZ_CBCSGA010000003.1"/>
</dbReference>
<comment type="caution">
    <text evidence="1">The sequence shown here is derived from an EMBL/GenBank/DDBJ whole genome shotgun (WGS) entry which is preliminary data.</text>
</comment>
<dbReference type="Pfam" id="PF10884">
    <property type="entry name" value="DUF2683"/>
    <property type="match status" value="1"/>
</dbReference>